<evidence type="ECO:0000313" key="8">
    <source>
        <dbReference type="Proteomes" id="UP000501991"/>
    </source>
</evidence>
<evidence type="ECO:0000256" key="2">
    <source>
        <dbReference type="ARBA" id="ARBA00022723"/>
    </source>
</evidence>
<evidence type="ECO:0000313" key="7">
    <source>
        <dbReference type="EMBL" id="QID17915.1"/>
    </source>
</evidence>
<accession>A0A6C1B4X6</accession>
<dbReference type="InterPro" id="IPR009056">
    <property type="entry name" value="Cyt_c-like_dom"/>
</dbReference>
<dbReference type="Proteomes" id="UP000501991">
    <property type="component" value="Chromosome"/>
</dbReference>
<dbReference type="SUPFAM" id="SSF46626">
    <property type="entry name" value="Cytochrome c"/>
    <property type="match status" value="1"/>
</dbReference>
<dbReference type="AlphaFoldDB" id="A0A6C1B4X6"/>
<dbReference type="Pfam" id="PF13442">
    <property type="entry name" value="Cytochrome_CBB3"/>
    <property type="match status" value="1"/>
</dbReference>
<dbReference type="RefSeq" id="WP_173765077.1">
    <property type="nucleotide sequence ID" value="NZ_CP048836.1"/>
</dbReference>
<keyword evidence="3 4" id="KW-0408">Iron</keyword>
<feature type="region of interest" description="Disordered" evidence="5">
    <location>
        <begin position="184"/>
        <end position="204"/>
    </location>
</feature>
<dbReference type="InterPro" id="IPR036909">
    <property type="entry name" value="Cyt_c-like_dom_sf"/>
</dbReference>
<evidence type="ECO:0000256" key="5">
    <source>
        <dbReference type="SAM" id="MobiDB-lite"/>
    </source>
</evidence>
<gene>
    <name evidence="7" type="ORF">G3580_09840</name>
</gene>
<dbReference type="Gene3D" id="1.10.760.10">
    <property type="entry name" value="Cytochrome c-like domain"/>
    <property type="match status" value="1"/>
</dbReference>
<dbReference type="GO" id="GO:0020037">
    <property type="term" value="F:heme binding"/>
    <property type="evidence" value="ECO:0007669"/>
    <property type="project" value="InterPro"/>
</dbReference>
<keyword evidence="2 4" id="KW-0479">Metal-binding</keyword>
<name>A0A6C1B4X6_9RHOO</name>
<feature type="domain" description="Cytochrome c" evidence="6">
    <location>
        <begin position="69"/>
        <end position="166"/>
    </location>
</feature>
<protein>
    <submittedName>
        <fullName evidence="7">C-type cytochrome</fullName>
    </submittedName>
</protein>
<evidence type="ECO:0000256" key="3">
    <source>
        <dbReference type="ARBA" id="ARBA00023004"/>
    </source>
</evidence>
<keyword evidence="1 4" id="KW-0349">Heme</keyword>
<reference evidence="7 8" key="1">
    <citation type="submission" date="2020-02" db="EMBL/GenBank/DDBJ databases">
        <title>Nitrogenibacter mangrovi gen. nov., sp. nov. isolated from mangrove sediment, a denitrifying betaproteobacterium.</title>
        <authorList>
            <person name="Liao H."/>
            <person name="Tian Y."/>
        </authorList>
    </citation>
    <scope>NUCLEOTIDE SEQUENCE [LARGE SCALE GENOMIC DNA]</scope>
    <source>
        <strain evidence="7 8">M9-3-2</strain>
    </source>
</reference>
<sequence length="204" mass="22340">MKHFILGVVTTVIVTLAAVAGIAYSGTVDVAADVPHHPWLFRMLTTTRERAIEKSARDILVPADLSDQERVRRGAGNYEAMCASCHLTPGEADSEIRKGLYPVPPNLTKAMTEAHEEEDAPGTPHEAQHFWVIKHGIKATGMAAWGKGGMSDDNIWDLVAFIQTLPQMGPAEYRAWVMASDGHQHGDGAMHGDDEHDHSDDHHH</sequence>
<dbReference type="GO" id="GO:0009055">
    <property type="term" value="F:electron transfer activity"/>
    <property type="evidence" value="ECO:0007669"/>
    <property type="project" value="InterPro"/>
</dbReference>
<organism evidence="7 8">
    <name type="scientific">Nitrogeniibacter mangrovi</name>
    <dbReference type="NCBI Taxonomy" id="2016596"/>
    <lineage>
        <taxon>Bacteria</taxon>
        <taxon>Pseudomonadati</taxon>
        <taxon>Pseudomonadota</taxon>
        <taxon>Betaproteobacteria</taxon>
        <taxon>Rhodocyclales</taxon>
        <taxon>Zoogloeaceae</taxon>
        <taxon>Nitrogeniibacter</taxon>
    </lineage>
</organism>
<dbReference type="KEGG" id="azq:G3580_09840"/>
<evidence type="ECO:0000259" key="6">
    <source>
        <dbReference type="PROSITE" id="PS51007"/>
    </source>
</evidence>
<dbReference type="GO" id="GO:0046872">
    <property type="term" value="F:metal ion binding"/>
    <property type="evidence" value="ECO:0007669"/>
    <property type="project" value="UniProtKB-KW"/>
</dbReference>
<proteinExistence type="predicted"/>
<keyword evidence="8" id="KW-1185">Reference proteome</keyword>
<evidence type="ECO:0000256" key="1">
    <source>
        <dbReference type="ARBA" id="ARBA00022617"/>
    </source>
</evidence>
<dbReference type="PROSITE" id="PS51007">
    <property type="entry name" value="CYTC"/>
    <property type="match status" value="1"/>
</dbReference>
<evidence type="ECO:0000256" key="4">
    <source>
        <dbReference type="PROSITE-ProRule" id="PRU00433"/>
    </source>
</evidence>
<dbReference type="EMBL" id="CP048836">
    <property type="protein sequence ID" value="QID17915.1"/>
    <property type="molecule type" value="Genomic_DNA"/>
</dbReference>